<evidence type="ECO:0000256" key="3">
    <source>
        <dbReference type="ARBA" id="ARBA00023163"/>
    </source>
</evidence>
<evidence type="ECO:0000256" key="2">
    <source>
        <dbReference type="ARBA" id="ARBA00023125"/>
    </source>
</evidence>
<dbReference type="InterPro" id="IPR036388">
    <property type="entry name" value="WH-like_DNA-bd_sf"/>
</dbReference>
<accession>A0ABD7PDC6</accession>
<dbReference type="InterPro" id="IPR000524">
    <property type="entry name" value="Tscrpt_reg_HTH_GntR"/>
</dbReference>
<evidence type="ECO:0000256" key="1">
    <source>
        <dbReference type="ARBA" id="ARBA00023015"/>
    </source>
</evidence>
<dbReference type="SUPFAM" id="SSF46785">
    <property type="entry name" value="Winged helix' DNA-binding domain"/>
    <property type="match status" value="1"/>
</dbReference>
<dbReference type="PROSITE" id="PS50949">
    <property type="entry name" value="HTH_GNTR"/>
    <property type="match status" value="1"/>
</dbReference>
<dbReference type="GO" id="GO:0003677">
    <property type="term" value="F:DNA binding"/>
    <property type="evidence" value="ECO:0007669"/>
    <property type="project" value="UniProtKB-KW"/>
</dbReference>
<dbReference type="InterPro" id="IPR050679">
    <property type="entry name" value="Bact_HTH_transcr_reg"/>
</dbReference>
<dbReference type="PANTHER" id="PTHR44846">
    <property type="entry name" value="MANNOSYL-D-GLYCERATE TRANSPORT/METABOLISM SYSTEM REPRESSOR MNGR-RELATED"/>
    <property type="match status" value="1"/>
</dbReference>
<dbReference type="Pfam" id="PF00392">
    <property type="entry name" value="GntR"/>
    <property type="match status" value="1"/>
</dbReference>
<keyword evidence="2" id="KW-0238">DNA-binding</keyword>
<dbReference type="SMART" id="SM00866">
    <property type="entry name" value="UTRA"/>
    <property type="match status" value="1"/>
</dbReference>
<feature type="domain" description="HTH gntR-type" evidence="4">
    <location>
        <begin position="14"/>
        <end position="82"/>
    </location>
</feature>
<dbReference type="AlphaFoldDB" id="A0ABD7PDC6"/>
<dbReference type="PANTHER" id="PTHR44846:SF1">
    <property type="entry name" value="MANNOSYL-D-GLYCERATE TRANSPORT_METABOLISM SYSTEM REPRESSOR MNGR-RELATED"/>
    <property type="match status" value="1"/>
</dbReference>
<sequence length="256" mass="28999">MPIINFLKSETMKESLYKRMARELAIEIAQGKYPPGALFPTEMELCEHWQVSRHTVREALRELTEQGLISRRKGAGTRVNERKHGMQDHLLTSLEDLHVLAKNNLRVVKKVDEIVADFELSQVIGCEPGSRWQHIASTREDPLQENAPICWTDSYTSIIYANVSKLVRHDPYALISELIEKNYGVRSHEVHQSITAIGVPAKIAKILGVETGSPAMRIVRRYVDRQGKIFETTVSLHPAGRYTCSIVLKHQGPGNR</sequence>
<dbReference type="SUPFAM" id="SSF64288">
    <property type="entry name" value="Chorismate lyase-like"/>
    <property type="match status" value="1"/>
</dbReference>
<dbReference type="SMART" id="SM00345">
    <property type="entry name" value="HTH_GNTR"/>
    <property type="match status" value="1"/>
</dbReference>
<proteinExistence type="predicted"/>
<dbReference type="CDD" id="cd07377">
    <property type="entry name" value="WHTH_GntR"/>
    <property type="match status" value="1"/>
</dbReference>
<dbReference type="InterPro" id="IPR028978">
    <property type="entry name" value="Chorismate_lyase_/UTRA_dom_sf"/>
</dbReference>
<evidence type="ECO:0000313" key="5">
    <source>
        <dbReference type="EMBL" id="SXF98519.1"/>
    </source>
</evidence>
<dbReference type="Pfam" id="PF07702">
    <property type="entry name" value="UTRA"/>
    <property type="match status" value="1"/>
</dbReference>
<keyword evidence="1" id="KW-0805">Transcription regulation</keyword>
<dbReference type="Proteomes" id="UP000258928">
    <property type="component" value="Unassembled WGS sequence"/>
</dbReference>
<dbReference type="InterPro" id="IPR011663">
    <property type="entry name" value="UTRA"/>
</dbReference>
<keyword evidence="3" id="KW-0804">Transcription</keyword>
<evidence type="ECO:0000259" key="4">
    <source>
        <dbReference type="PROSITE" id="PS50949"/>
    </source>
</evidence>
<gene>
    <name evidence="5" type="primary">yvoA</name>
    <name evidence="5" type="ORF">SAMEA3729809_05057</name>
</gene>
<dbReference type="EMBL" id="UKAS01000029">
    <property type="protein sequence ID" value="SXF98519.1"/>
    <property type="molecule type" value="Genomic_DNA"/>
</dbReference>
<protein>
    <submittedName>
        <fullName evidence="5">2-aminoethylphosphonate uptake and metabolism regulator</fullName>
    </submittedName>
</protein>
<dbReference type="Gene3D" id="1.10.10.10">
    <property type="entry name" value="Winged helix-like DNA-binding domain superfamily/Winged helix DNA-binding domain"/>
    <property type="match status" value="1"/>
</dbReference>
<evidence type="ECO:0000313" key="6">
    <source>
        <dbReference type="Proteomes" id="UP000258928"/>
    </source>
</evidence>
<reference evidence="5 6" key="1">
    <citation type="submission" date="2018-08" db="EMBL/GenBank/DDBJ databases">
        <authorList>
            <consortium name="Pathogen Informatics"/>
        </authorList>
    </citation>
    <scope>NUCLEOTIDE SEQUENCE [LARGE SCALE GENOMIC DNA]</scope>
    <source>
        <strain evidence="5 6">EuSCAPE_TR218</strain>
    </source>
</reference>
<comment type="caution">
    <text evidence="5">The sequence shown here is derived from an EMBL/GenBank/DDBJ whole genome shotgun (WGS) entry which is preliminary data.</text>
</comment>
<name>A0ABD7PDC6_KLEVA</name>
<dbReference type="Gene3D" id="3.40.1410.10">
    <property type="entry name" value="Chorismate lyase-like"/>
    <property type="match status" value="1"/>
</dbReference>
<dbReference type="InterPro" id="IPR036390">
    <property type="entry name" value="WH_DNA-bd_sf"/>
</dbReference>
<organism evidence="5 6">
    <name type="scientific">Klebsiella variicola</name>
    <dbReference type="NCBI Taxonomy" id="244366"/>
    <lineage>
        <taxon>Bacteria</taxon>
        <taxon>Pseudomonadati</taxon>
        <taxon>Pseudomonadota</taxon>
        <taxon>Gammaproteobacteria</taxon>
        <taxon>Enterobacterales</taxon>
        <taxon>Enterobacteriaceae</taxon>
        <taxon>Klebsiella/Raoultella group</taxon>
        <taxon>Klebsiella</taxon>
        <taxon>Klebsiella pneumoniae complex</taxon>
    </lineage>
</organism>
<dbReference type="PRINTS" id="PR00035">
    <property type="entry name" value="HTHGNTR"/>
</dbReference>